<keyword evidence="9 10" id="KW-0326">Glycosidase</keyword>
<accession>A0A6A6HJA2</accession>
<gene>
    <name evidence="14" type="ORF">EV356DRAFT_529807</name>
</gene>
<evidence type="ECO:0000256" key="4">
    <source>
        <dbReference type="ARBA" id="ARBA00012350"/>
    </source>
</evidence>
<organism evidence="14 15">
    <name type="scientific">Viridothelium virens</name>
    <name type="common">Speckled blister lichen</name>
    <name type="synonym">Trypethelium virens</name>
    <dbReference type="NCBI Taxonomy" id="1048519"/>
    <lineage>
        <taxon>Eukaryota</taxon>
        <taxon>Fungi</taxon>
        <taxon>Dikarya</taxon>
        <taxon>Ascomycota</taxon>
        <taxon>Pezizomycotina</taxon>
        <taxon>Dothideomycetes</taxon>
        <taxon>Dothideomycetes incertae sedis</taxon>
        <taxon>Trypetheliales</taxon>
        <taxon>Trypetheliaceae</taxon>
        <taxon>Viridothelium</taxon>
    </lineage>
</organism>
<dbReference type="Gene3D" id="1.50.10.20">
    <property type="match status" value="1"/>
</dbReference>
<evidence type="ECO:0000256" key="2">
    <source>
        <dbReference type="ARBA" id="ARBA00004308"/>
    </source>
</evidence>
<name>A0A6A6HJA2_VIRVR</name>
<evidence type="ECO:0000256" key="10">
    <source>
        <dbReference type="PIRNR" id="PIRNR016302"/>
    </source>
</evidence>
<dbReference type="EMBL" id="ML991778">
    <property type="protein sequence ID" value="KAF2237899.1"/>
    <property type="molecule type" value="Genomic_DNA"/>
</dbReference>
<dbReference type="InterPro" id="IPR005198">
    <property type="entry name" value="Glyco_hydro_76"/>
</dbReference>
<evidence type="ECO:0000256" key="6">
    <source>
        <dbReference type="ARBA" id="ARBA00022801"/>
    </source>
</evidence>
<dbReference type="InterPro" id="IPR014480">
    <property type="entry name" value="Mannan-1_6-alpha_mannosidase"/>
</dbReference>
<feature type="compositionally biased region" description="Polar residues" evidence="11">
    <location>
        <begin position="410"/>
        <end position="421"/>
    </location>
</feature>
<keyword evidence="5 13" id="KW-0732">Signal</keyword>
<evidence type="ECO:0000256" key="9">
    <source>
        <dbReference type="ARBA" id="ARBA00023295"/>
    </source>
</evidence>
<protein>
    <recommendedName>
        <fullName evidence="4 10">Mannan endo-1,6-alpha-mannosidase</fullName>
        <ecNumber evidence="4 10">3.2.1.101</ecNumber>
    </recommendedName>
</protein>
<keyword evidence="6 10" id="KW-0378">Hydrolase</keyword>
<dbReference type="PIRSF" id="PIRSF016302">
    <property type="entry name" value="Man_a_manosd"/>
    <property type="match status" value="1"/>
</dbReference>
<evidence type="ECO:0000256" key="8">
    <source>
        <dbReference type="ARBA" id="ARBA00023180"/>
    </source>
</evidence>
<dbReference type="GO" id="GO:0009272">
    <property type="term" value="P:fungal-type cell wall biogenesis"/>
    <property type="evidence" value="ECO:0007669"/>
    <property type="project" value="TreeGrafter"/>
</dbReference>
<feature type="signal peptide" evidence="13">
    <location>
        <begin position="1"/>
        <end position="23"/>
    </location>
</feature>
<keyword evidence="12" id="KW-0812">Transmembrane</keyword>
<dbReference type="PANTHER" id="PTHR12145">
    <property type="entry name" value="MANNAN ENDO-1,6-ALPHA-MANNOSIDASE DCW1"/>
    <property type="match status" value="1"/>
</dbReference>
<evidence type="ECO:0000256" key="7">
    <source>
        <dbReference type="ARBA" id="ARBA00023136"/>
    </source>
</evidence>
<dbReference type="FunFam" id="1.50.10.20:FF:000006">
    <property type="entry name" value="Mannan endo-1,6-alpha-mannosidase"/>
    <property type="match status" value="1"/>
</dbReference>
<feature type="transmembrane region" description="Helical" evidence="12">
    <location>
        <begin position="434"/>
        <end position="453"/>
    </location>
</feature>
<evidence type="ECO:0000256" key="1">
    <source>
        <dbReference type="ARBA" id="ARBA00001452"/>
    </source>
</evidence>
<dbReference type="PANTHER" id="PTHR12145:SF36">
    <property type="entry name" value="MANNAN ENDO-1,6-ALPHA-MANNOSIDASE DCW1"/>
    <property type="match status" value="1"/>
</dbReference>
<keyword evidence="8" id="KW-0325">Glycoprotein</keyword>
<reference evidence="14" key="1">
    <citation type="journal article" date="2020" name="Stud. Mycol.">
        <title>101 Dothideomycetes genomes: a test case for predicting lifestyles and emergence of pathogens.</title>
        <authorList>
            <person name="Haridas S."/>
            <person name="Albert R."/>
            <person name="Binder M."/>
            <person name="Bloem J."/>
            <person name="Labutti K."/>
            <person name="Salamov A."/>
            <person name="Andreopoulos B."/>
            <person name="Baker S."/>
            <person name="Barry K."/>
            <person name="Bills G."/>
            <person name="Bluhm B."/>
            <person name="Cannon C."/>
            <person name="Castanera R."/>
            <person name="Culley D."/>
            <person name="Daum C."/>
            <person name="Ezra D."/>
            <person name="Gonzalez J."/>
            <person name="Henrissat B."/>
            <person name="Kuo A."/>
            <person name="Liang C."/>
            <person name="Lipzen A."/>
            <person name="Lutzoni F."/>
            <person name="Magnuson J."/>
            <person name="Mondo S."/>
            <person name="Nolan M."/>
            <person name="Ohm R."/>
            <person name="Pangilinan J."/>
            <person name="Park H.-J."/>
            <person name="Ramirez L."/>
            <person name="Alfaro M."/>
            <person name="Sun H."/>
            <person name="Tritt A."/>
            <person name="Yoshinaga Y."/>
            <person name="Zwiers L.-H."/>
            <person name="Turgeon B."/>
            <person name="Goodwin S."/>
            <person name="Spatafora J."/>
            <person name="Crous P."/>
            <person name="Grigoriev I."/>
        </authorList>
    </citation>
    <scope>NUCLEOTIDE SEQUENCE</scope>
    <source>
        <strain evidence="14">Tuck. ex Michener</strain>
    </source>
</reference>
<dbReference type="InterPro" id="IPR008928">
    <property type="entry name" value="6-hairpin_glycosidase_sf"/>
</dbReference>
<evidence type="ECO:0000256" key="12">
    <source>
        <dbReference type="SAM" id="Phobius"/>
    </source>
</evidence>
<evidence type="ECO:0000256" key="5">
    <source>
        <dbReference type="ARBA" id="ARBA00022729"/>
    </source>
</evidence>
<dbReference type="SUPFAM" id="SSF48208">
    <property type="entry name" value="Six-hairpin glycosidases"/>
    <property type="match status" value="1"/>
</dbReference>
<dbReference type="AlphaFoldDB" id="A0A6A6HJA2"/>
<evidence type="ECO:0000256" key="3">
    <source>
        <dbReference type="ARBA" id="ARBA00009699"/>
    </source>
</evidence>
<dbReference type="GO" id="GO:0016052">
    <property type="term" value="P:carbohydrate catabolic process"/>
    <property type="evidence" value="ECO:0007669"/>
    <property type="project" value="InterPro"/>
</dbReference>
<dbReference type="EC" id="3.2.1.101" evidence="4 10"/>
<dbReference type="GO" id="GO:0012505">
    <property type="term" value="C:endomembrane system"/>
    <property type="evidence" value="ECO:0007669"/>
    <property type="project" value="UniProtKB-SubCell"/>
</dbReference>
<dbReference type="OrthoDB" id="4187847at2759"/>
<sequence length="454" mass="49113">MKASHLGYSAVSALLLGGSSVNAIQVDFTSTQSIIQACSEITYGMMKYYTGNNTGDTPGNLPSPYYWWEAGGMFGSLIDYWYYTGDESYIPVTTQGLLSQVGPDNDYMPPNQTKTEGNDDQAFWGFAVMSAAEYKFPDPPAGQPQWLALAQAVFNTQAGRWDPQTCGGGLRWQIFTFNNGFNYKNSISNGCFFQLAARLAAYTGNQTYAQWAEKTWDWVNGVGLITPQYVVWDGTDDTQNCTSFNHIQWTYNAAVYLLGAAVMWNITSDQVWKDRTNGIINGLDVFFTTTPANVMYEVACEPQGTCDVDQQSFKAYVSRWMAATIKVAPWTESMLQPKLQASSEAAAQQCSGPNNACGLQWTKGSTYDGLTGVGQQMAAMEVIGARLIDRVGGPVTNKTGGTSVGDPSAGSGQNNNPSNPLATKPVTTGEKAGAGFLTALILIGILGGAWWMVA</sequence>
<proteinExistence type="inferred from homology"/>
<comment type="similarity">
    <text evidence="3 10">Belongs to the glycosyl hydrolase 76 family.</text>
</comment>
<dbReference type="Proteomes" id="UP000800092">
    <property type="component" value="Unassembled WGS sequence"/>
</dbReference>
<feature type="region of interest" description="Disordered" evidence="11">
    <location>
        <begin position="394"/>
        <end position="427"/>
    </location>
</feature>
<keyword evidence="15" id="KW-1185">Reference proteome</keyword>
<dbReference type="Pfam" id="PF03663">
    <property type="entry name" value="Glyco_hydro_76"/>
    <property type="match status" value="1"/>
</dbReference>
<evidence type="ECO:0000256" key="11">
    <source>
        <dbReference type="SAM" id="MobiDB-lite"/>
    </source>
</evidence>
<keyword evidence="7 12" id="KW-0472">Membrane</keyword>
<keyword evidence="12" id="KW-1133">Transmembrane helix</keyword>
<comment type="catalytic activity">
    <reaction evidence="1 10">
        <text>Random hydrolysis of (1-&gt;6)-alpha-D-mannosidic linkages in unbranched (1-&gt;6)-mannans.</text>
        <dbReference type="EC" id="3.2.1.101"/>
    </reaction>
</comment>
<evidence type="ECO:0000256" key="13">
    <source>
        <dbReference type="SAM" id="SignalP"/>
    </source>
</evidence>
<dbReference type="GO" id="GO:0008496">
    <property type="term" value="F:mannan endo-1,6-alpha-mannosidase activity"/>
    <property type="evidence" value="ECO:0007669"/>
    <property type="project" value="UniProtKB-UniRule"/>
</dbReference>
<feature type="chain" id="PRO_5025610842" description="Mannan endo-1,6-alpha-mannosidase" evidence="13">
    <location>
        <begin position="24"/>
        <end position="454"/>
    </location>
</feature>
<comment type="subcellular location">
    <subcellularLocation>
        <location evidence="2">Endomembrane system</location>
    </subcellularLocation>
</comment>
<evidence type="ECO:0000313" key="15">
    <source>
        <dbReference type="Proteomes" id="UP000800092"/>
    </source>
</evidence>
<evidence type="ECO:0000313" key="14">
    <source>
        <dbReference type="EMBL" id="KAF2237899.1"/>
    </source>
</evidence>